<dbReference type="OrthoDB" id="7876689at2"/>
<feature type="signal peptide" evidence="1">
    <location>
        <begin position="1"/>
        <end position="18"/>
    </location>
</feature>
<dbReference type="RefSeq" id="WP_089893719.1">
    <property type="nucleotide sequence ID" value="NZ_CANLAN010000006.1"/>
</dbReference>
<proteinExistence type="predicted"/>
<evidence type="ECO:0000313" key="3">
    <source>
        <dbReference type="Proteomes" id="UP000199026"/>
    </source>
</evidence>
<feature type="chain" id="PRO_5011564255" evidence="1">
    <location>
        <begin position="19"/>
        <end position="176"/>
    </location>
</feature>
<evidence type="ECO:0000313" key="2">
    <source>
        <dbReference type="EMBL" id="SDY75044.1"/>
    </source>
</evidence>
<dbReference type="AlphaFoldDB" id="A0A1H3MFF4"/>
<gene>
    <name evidence="2" type="ORF">SAMN05444486_103561</name>
</gene>
<dbReference type="Pfam" id="PF11233">
    <property type="entry name" value="DUF3035"/>
    <property type="match status" value="1"/>
</dbReference>
<dbReference type="EMBL" id="FNPR01000003">
    <property type="protein sequence ID" value="SDY75044.1"/>
    <property type="molecule type" value="Genomic_DNA"/>
</dbReference>
<dbReference type="STRING" id="576131.SAMN05444486_103561"/>
<sequence length="176" mass="19106">MRAPYLMFVLIASLGVSACSVGQERDISMRQLDKPGEGPDEFGILPSRPLEAPADYSALPTPTPGQANLSDRDPIAEGIAALGGNPASRAATGVPASDAALVQHASRNGVAPDIRSTLAAEDKDFRTRKSRFTKIRLFKTDRYAEAYKRQTLEPYGEWYKYRRTGVQTPAAPPRGE</sequence>
<evidence type="ECO:0000256" key="1">
    <source>
        <dbReference type="SAM" id="SignalP"/>
    </source>
</evidence>
<protein>
    <submittedName>
        <fullName evidence="2">Beta-barrel assembly machine subunit BamF</fullName>
    </submittedName>
</protein>
<dbReference type="Proteomes" id="UP000199026">
    <property type="component" value="Unassembled WGS sequence"/>
</dbReference>
<organism evidence="2 3">
    <name type="scientific">Lentibacter algarum</name>
    <dbReference type="NCBI Taxonomy" id="576131"/>
    <lineage>
        <taxon>Bacteria</taxon>
        <taxon>Pseudomonadati</taxon>
        <taxon>Pseudomonadota</taxon>
        <taxon>Alphaproteobacteria</taxon>
        <taxon>Rhodobacterales</taxon>
        <taxon>Roseobacteraceae</taxon>
        <taxon>Lentibacter</taxon>
    </lineage>
</organism>
<accession>A0A1H3MFF4</accession>
<reference evidence="2 3" key="1">
    <citation type="submission" date="2016-10" db="EMBL/GenBank/DDBJ databases">
        <authorList>
            <person name="de Groot N.N."/>
        </authorList>
    </citation>
    <scope>NUCLEOTIDE SEQUENCE [LARGE SCALE GENOMIC DNA]</scope>
    <source>
        <strain evidence="2 3">DSM 24677</strain>
    </source>
</reference>
<dbReference type="PROSITE" id="PS51257">
    <property type="entry name" value="PROKAR_LIPOPROTEIN"/>
    <property type="match status" value="1"/>
</dbReference>
<dbReference type="InterPro" id="IPR021395">
    <property type="entry name" value="DUF3035"/>
</dbReference>
<keyword evidence="3" id="KW-1185">Reference proteome</keyword>
<name>A0A1H3MFF4_9RHOB</name>
<keyword evidence="1" id="KW-0732">Signal</keyword>